<gene>
    <name evidence="1" type="ORF">B0H63DRAFT_389226</name>
</gene>
<dbReference type="Proteomes" id="UP001285441">
    <property type="component" value="Unassembled WGS sequence"/>
</dbReference>
<dbReference type="SUPFAM" id="SSF57701">
    <property type="entry name" value="Zn2/Cys6 DNA-binding domain"/>
    <property type="match status" value="1"/>
</dbReference>
<dbReference type="InterPro" id="IPR053178">
    <property type="entry name" value="Osmoadaptation_assoc"/>
</dbReference>
<dbReference type="AlphaFoldDB" id="A0AAE0NZR5"/>
<evidence type="ECO:0000313" key="1">
    <source>
        <dbReference type="EMBL" id="KAK3390746.1"/>
    </source>
</evidence>
<dbReference type="EMBL" id="JAULSW010000002">
    <property type="protein sequence ID" value="KAK3390746.1"/>
    <property type="molecule type" value="Genomic_DNA"/>
</dbReference>
<name>A0AAE0NZR5_9PEZI</name>
<sequence length="545" mass="59797">MPDPSPAPAKRPRDKYSRLICLGCHARRIRCELPNEVELPNPGELRTAQTPCHRCKRLGVPCLVRQTILGRPSQRKTGDVSHIIVELPLRPAAPTQPDTAREEPQTLLIHTPLSTETAIIIRAMDTLRRENVEEEWFRHLPAHAGHTRALDLSIKALVAACAYNRGVPRLTSRDCYQSLALALNAVQAAIQQSGGKPPSDDILASTALLAPFEGILVSTAPPLEGLVKKHGIPNRPHIEGLAAILAARPATYPVSQLARDILDFYACESAVVACIQGTSSPFESVSRAYFASNSTGNSDGDQAQIKALGNELFIRLPRLVGLVRSLRAQSSLSDHLLSDAMSLSNLLLETRDSQAEERLLRNITVHPSNDYPVHQSLQFASVKDFEALAYYWQSRLSLLRLVWHLQNLSRPVSSDIEEADSADHPAEVVFQPTFVSRVNEMFQLVKNILMCSEYARTLRLRKHDRLFAHAMVVVWGVTTDVPVAVALSLDQGEGTGTTALSDFLLRKVNLALAAKPDFTPNDMNTAADIFVGGQPGGRFAALYAL</sequence>
<dbReference type="GO" id="GO:0008270">
    <property type="term" value="F:zinc ion binding"/>
    <property type="evidence" value="ECO:0007669"/>
    <property type="project" value="InterPro"/>
</dbReference>
<keyword evidence="2" id="KW-1185">Reference proteome</keyword>
<dbReference type="PANTHER" id="PTHR38111:SF2">
    <property type="entry name" value="FINGER DOMAIN PROTEIN, PUTATIVE (AFU_ORTHOLOGUE AFUA_1G01560)-RELATED"/>
    <property type="match status" value="1"/>
</dbReference>
<accession>A0AAE0NZR5</accession>
<protein>
    <recommendedName>
        <fullName evidence="3">Zn(2)-C6 fungal-type domain-containing protein</fullName>
    </recommendedName>
</protein>
<dbReference type="Gene3D" id="4.10.240.10">
    <property type="entry name" value="Zn(2)-C6 fungal-type DNA-binding domain"/>
    <property type="match status" value="1"/>
</dbReference>
<reference evidence="1" key="2">
    <citation type="submission" date="2023-06" db="EMBL/GenBank/DDBJ databases">
        <authorList>
            <consortium name="Lawrence Berkeley National Laboratory"/>
            <person name="Haridas S."/>
            <person name="Hensen N."/>
            <person name="Bonometti L."/>
            <person name="Westerberg I."/>
            <person name="Brannstrom I.O."/>
            <person name="Guillou S."/>
            <person name="Cros-Aarteil S."/>
            <person name="Calhoun S."/>
            <person name="Kuo A."/>
            <person name="Mondo S."/>
            <person name="Pangilinan J."/>
            <person name="Riley R."/>
            <person name="LaButti K."/>
            <person name="Andreopoulos B."/>
            <person name="Lipzen A."/>
            <person name="Chen C."/>
            <person name="Yanf M."/>
            <person name="Daum C."/>
            <person name="Ng V."/>
            <person name="Clum A."/>
            <person name="Steindorff A."/>
            <person name="Ohm R."/>
            <person name="Martin F."/>
            <person name="Silar P."/>
            <person name="Natvig D."/>
            <person name="Lalanne C."/>
            <person name="Gautier V."/>
            <person name="Ament-velasquez S.L."/>
            <person name="Kruys A."/>
            <person name="Hutchinson M.I."/>
            <person name="Powell A.J."/>
            <person name="Barry K."/>
            <person name="Miller A.N."/>
            <person name="Grigoriev I.V."/>
            <person name="Debuchy R."/>
            <person name="Gladieux P."/>
            <person name="Thoren M.H."/>
            <person name="Johannesson H."/>
        </authorList>
    </citation>
    <scope>NUCLEOTIDE SEQUENCE</scope>
    <source>
        <strain evidence="1">CBS 232.78</strain>
    </source>
</reference>
<proteinExistence type="predicted"/>
<comment type="caution">
    <text evidence="1">The sequence shown here is derived from an EMBL/GenBank/DDBJ whole genome shotgun (WGS) entry which is preliminary data.</text>
</comment>
<evidence type="ECO:0008006" key="3">
    <source>
        <dbReference type="Google" id="ProtNLM"/>
    </source>
</evidence>
<reference evidence="1" key="1">
    <citation type="journal article" date="2023" name="Mol. Phylogenet. Evol.">
        <title>Genome-scale phylogeny and comparative genomics of the fungal order Sordariales.</title>
        <authorList>
            <person name="Hensen N."/>
            <person name="Bonometti L."/>
            <person name="Westerberg I."/>
            <person name="Brannstrom I.O."/>
            <person name="Guillou S."/>
            <person name="Cros-Aarteil S."/>
            <person name="Calhoun S."/>
            <person name="Haridas S."/>
            <person name="Kuo A."/>
            <person name="Mondo S."/>
            <person name="Pangilinan J."/>
            <person name="Riley R."/>
            <person name="LaButti K."/>
            <person name="Andreopoulos B."/>
            <person name="Lipzen A."/>
            <person name="Chen C."/>
            <person name="Yan M."/>
            <person name="Daum C."/>
            <person name="Ng V."/>
            <person name="Clum A."/>
            <person name="Steindorff A."/>
            <person name="Ohm R.A."/>
            <person name="Martin F."/>
            <person name="Silar P."/>
            <person name="Natvig D.O."/>
            <person name="Lalanne C."/>
            <person name="Gautier V."/>
            <person name="Ament-Velasquez S.L."/>
            <person name="Kruys A."/>
            <person name="Hutchinson M.I."/>
            <person name="Powell A.J."/>
            <person name="Barry K."/>
            <person name="Miller A.N."/>
            <person name="Grigoriev I.V."/>
            <person name="Debuchy R."/>
            <person name="Gladieux P."/>
            <person name="Hiltunen Thoren M."/>
            <person name="Johannesson H."/>
        </authorList>
    </citation>
    <scope>NUCLEOTIDE SEQUENCE</scope>
    <source>
        <strain evidence="1">CBS 232.78</strain>
    </source>
</reference>
<dbReference type="GO" id="GO:0000981">
    <property type="term" value="F:DNA-binding transcription factor activity, RNA polymerase II-specific"/>
    <property type="evidence" value="ECO:0007669"/>
    <property type="project" value="InterPro"/>
</dbReference>
<evidence type="ECO:0000313" key="2">
    <source>
        <dbReference type="Proteomes" id="UP001285441"/>
    </source>
</evidence>
<dbReference type="InterPro" id="IPR036864">
    <property type="entry name" value="Zn2-C6_fun-type_DNA-bd_sf"/>
</dbReference>
<organism evidence="1 2">
    <name type="scientific">Podospora didyma</name>
    <dbReference type="NCBI Taxonomy" id="330526"/>
    <lineage>
        <taxon>Eukaryota</taxon>
        <taxon>Fungi</taxon>
        <taxon>Dikarya</taxon>
        <taxon>Ascomycota</taxon>
        <taxon>Pezizomycotina</taxon>
        <taxon>Sordariomycetes</taxon>
        <taxon>Sordariomycetidae</taxon>
        <taxon>Sordariales</taxon>
        <taxon>Podosporaceae</taxon>
        <taxon>Podospora</taxon>
    </lineage>
</organism>
<dbReference type="PANTHER" id="PTHR38111">
    <property type="entry name" value="ZN(2)-C6 FUNGAL-TYPE DOMAIN-CONTAINING PROTEIN-RELATED"/>
    <property type="match status" value="1"/>
</dbReference>